<comment type="subcellular location">
    <subcellularLocation>
        <location evidence="1">Nucleus</location>
    </subcellularLocation>
</comment>
<evidence type="ECO:0000313" key="4">
    <source>
        <dbReference type="EMBL" id="CAH1100825.1"/>
    </source>
</evidence>
<dbReference type="InterPro" id="IPR009057">
    <property type="entry name" value="Homeodomain-like_sf"/>
</dbReference>
<organism evidence="4 5">
    <name type="scientific">Psylliodes chrysocephalus</name>
    <dbReference type="NCBI Taxonomy" id="3402493"/>
    <lineage>
        <taxon>Eukaryota</taxon>
        <taxon>Metazoa</taxon>
        <taxon>Ecdysozoa</taxon>
        <taxon>Arthropoda</taxon>
        <taxon>Hexapoda</taxon>
        <taxon>Insecta</taxon>
        <taxon>Pterygota</taxon>
        <taxon>Neoptera</taxon>
        <taxon>Endopterygota</taxon>
        <taxon>Coleoptera</taxon>
        <taxon>Polyphaga</taxon>
        <taxon>Cucujiformia</taxon>
        <taxon>Chrysomeloidea</taxon>
        <taxon>Chrysomelidae</taxon>
        <taxon>Galerucinae</taxon>
        <taxon>Alticini</taxon>
        <taxon>Psylliodes</taxon>
    </lineage>
</organism>
<feature type="compositionally biased region" description="Basic and acidic residues" evidence="2">
    <location>
        <begin position="88"/>
        <end position="106"/>
    </location>
</feature>
<feature type="region of interest" description="Disordered" evidence="2">
    <location>
        <begin position="1"/>
        <end position="27"/>
    </location>
</feature>
<evidence type="ECO:0000256" key="2">
    <source>
        <dbReference type="SAM" id="MobiDB-lite"/>
    </source>
</evidence>
<gene>
    <name evidence="4" type="ORF">PSYICH_LOCUS1750</name>
</gene>
<dbReference type="Proteomes" id="UP001153636">
    <property type="component" value="Chromosome 10"/>
</dbReference>
<sequence length="245" mass="28362">MVRKTQKGAGTTYTREKALSDVRNGNKTTRGAATLYNIPRSTLKHYILGTRGKEVLKKESKSKPQVKRRRIVSNCEIITSNEYLKKREQEDKEKKDAIQRKKDAASKKIKKQNKKPEKIIDDEASDTSDNFLIQESDNDSKFWSSEDKEPINDNCFNICDFCIVKVYGKTAAVFRLYVAKQKDEFVGRFFKRHPQIWKFIETDEESLIAKRDIIRKLSKPIKSSSARYKDMIGFSTDLSDLTILC</sequence>
<dbReference type="Pfam" id="PF05225">
    <property type="entry name" value="HTH_psq"/>
    <property type="match status" value="1"/>
</dbReference>
<dbReference type="OrthoDB" id="6781432at2759"/>
<accession>A0A9P0CJ54</accession>
<dbReference type="Gene3D" id="1.10.10.60">
    <property type="entry name" value="Homeodomain-like"/>
    <property type="match status" value="1"/>
</dbReference>
<keyword evidence="5" id="KW-1185">Reference proteome</keyword>
<dbReference type="EMBL" id="OV651822">
    <property type="protein sequence ID" value="CAH1100825.1"/>
    <property type="molecule type" value="Genomic_DNA"/>
</dbReference>
<dbReference type="GO" id="GO:0003677">
    <property type="term" value="F:DNA binding"/>
    <property type="evidence" value="ECO:0007669"/>
    <property type="project" value="InterPro"/>
</dbReference>
<dbReference type="SUPFAM" id="SSF46689">
    <property type="entry name" value="Homeodomain-like"/>
    <property type="match status" value="1"/>
</dbReference>
<proteinExistence type="predicted"/>
<dbReference type="AlphaFoldDB" id="A0A9P0CJ54"/>
<dbReference type="GO" id="GO:0005634">
    <property type="term" value="C:nucleus"/>
    <property type="evidence" value="ECO:0007669"/>
    <property type="project" value="UniProtKB-SubCell"/>
</dbReference>
<reference evidence="4" key="1">
    <citation type="submission" date="2022-01" db="EMBL/GenBank/DDBJ databases">
        <authorList>
            <person name="King R."/>
        </authorList>
    </citation>
    <scope>NUCLEOTIDE SEQUENCE</scope>
</reference>
<evidence type="ECO:0000256" key="1">
    <source>
        <dbReference type="ARBA" id="ARBA00004123"/>
    </source>
</evidence>
<evidence type="ECO:0000259" key="3">
    <source>
        <dbReference type="Pfam" id="PF05225"/>
    </source>
</evidence>
<evidence type="ECO:0000313" key="5">
    <source>
        <dbReference type="Proteomes" id="UP001153636"/>
    </source>
</evidence>
<dbReference type="InterPro" id="IPR007889">
    <property type="entry name" value="HTH_Psq"/>
</dbReference>
<feature type="domain" description="HTH psq-type" evidence="3">
    <location>
        <begin position="17"/>
        <end position="46"/>
    </location>
</feature>
<name>A0A9P0CJ54_9CUCU</name>
<feature type="region of interest" description="Disordered" evidence="2">
    <location>
        <begin position="88"/>
        <end position="120"/>
    </location>
</feature>
<protein>
    <recommendedName>
        <fullName evidence="3">HTH psq-type domain-containing protein</fullName>
    </recommendedName>
</protein>